<dbReference type="GO" id="GO:0005524">
    <property type="term" value="F:ATP binding"/>
    <property type="evidence" value="ECO:0007669"/>
    <property type="project" value="UniProtKB-KW"/>
</dbReference>
<dbReference type="EMBL" id="JABCQN010000005">
    <property type="protein sequence ID" value="MBF0871388.1"/>
    <property type="molecule type" value="Genomic_DNA"/>
</dbReference>
<gene>
    <name evidence="9" type="ORF">HKD32_11090</name>
</gene>
<evidence type="ECO:0000256" key="5">
    <source>
        <dbReference type="ARBA" id="ARBA00022840"/>
    </source>
</evidence>
<dbReference type="GeneID" id="81475244"/>
<feature type="compositionally biased region" description="Polar residues" evidence="7">
    <location>
        <begin position="388"/>
        <end position="397"/>
    </location>
</feature>
<dbReference type="SUPFAM" id="SSF52540">
    <property type="entry name" value="P-loop containing nucleoside triphosphate hydrolases"/>
    <property type="match status" value="1"/>
</dbReference>
<accession>A0A9Q2FM31</accession>
<feature type="compositionally biased region" description="Basic and acidic residues" evidence="7">
    <location>
        <begin position="131"/>
        <end position="140"/>
    </location>
</feature>
<dbReference type="SUPFAM" id="SSF54791">
    <property type="entry name" value="Eukaryotic type KH-domain (KH-domain type I)"/>
    <property type="match status" value="1"/>
</dbReference>
<feature type="compositionally biased region" description="Polar residues" evidence="7">
    <location>
        <begin position="141"/>
        <end position="152"/>
    </location>
</feature>
<dbReference type="Pfam" id="PF02562">
    <property type="entry name" value="PhoH"/>
    <property type="match status" value="1"/>
</dbReference>
<dbReference type="AlphaFoldDB" id="A0A9Q2FM31"/>
<dbReference type="InterPro" id="IPR051451">
    <property type="entry name" value="PhoH2-like"/>
</dbReference>
<dbReference type="InterPro" id="IPR027417">
    <property type="entry name" value="P-loop_NTPase"/>
</dbReference>
<dbReference type="FunFam" id="3.40.50.300:FF:000013">
    <property type="entry name" value="PhoH family ATPase"/>
    <property type="match status" value="1"/>
</dbReference>
<evidence type="ECO:0000313" key="10">
    <source>
        <dbReference type="Proteomes" id="UP000661006"/>
    </source>
</evidence>
<evidence type="ECO:0000256" key="2">
    <source>
        <dbReference type="ARBA" id="ARBA00010393"/>
    </source>
</evidence>
<evidence type="ECO:0000259" key="8">
    <source>
        <dbReference type="Pfam" id="PF02562"/>
    </source>
</evidence>
<feature type="region of interest" description="Disordered" evidence="7">
    <location>
        <begin position="104"/>
        <end position="160"/>
    </location>
</feature>
<evidence type="ECO:0000256" key="3">
    <source>
        <dbReference type="ARBA" id="ARBA00022490"/>
    </source>
</evidence>
<organism evidence="9 10">
    <name type="scientific">Gluconobacter japonicus</name>
    <dbReference type="NCBI Taxonomy" id="376620"/>
    <lineage>
        <taxon>Bacteria</taxon>
        <taxon>Pseudomonadati</taxon>
        <taxon>Pseudomonadota</taxon>
        <taxon>Alphaproteobacteria</taxon>
        <taxon>Acetobacterales</taxon>
        <taxon>Acetobacteraceae</taxon>
        <taxon>Gluconobacter</taxon>
    </lineage>
</organism>
<dbReference type="Gene3D" id="3.40.50.300">
    <property type="entry name" value="P-loop containing nucleotide triphosphate hydrolases"/>
    <property type="match status" value="1"/>
</dbReference>
<sequence>MLTTPPTRSVATTGGTEGNRTVALRFNDNILLQRLLGDHDRHLARLEEGFDVRLSCRGNKIAISGETDAVGRAQAAIVALYNQLEQGGTIDSSQVDGVIRLTALPTRHHERQRAAVPPPSPPQHSQKQHPRRDNQHRTDTRSPQQVSPSSAPFTDLPAIRTKRGVIAPRSHGQAAYMEMLARTDLVFGIGPAGTGKTYLAVAQGVAMLLAGQVDRIILSRPAVEAGERLGFLPGDMREKIDPYLRPLYDALNDMMPGDQVVRRMGTGEIEVAPLAFMRGRTLAHSFVILDEAQNTTPAQMKMFLTRMGEGTRMAVTGDLSQIDLPNGVSSGLREAVETLEGIKGIGITRFTSVDVVRHPLVARIVDAYEQKAPAPLDNFRDRPRRENNGTSKSSRRY</sequence>
<name>A0A9Q2FM31_GLUJA</name>
<feature type="region of interest" description="Disordered" evidence="7">
    <location>
        <begin position="375"/>
        <end position="397"/>
    </location>
</feature>
<reference evidence="9" key="2">
    <citation type="submission" date="2020-11" db="EMBL/GenBank/DDBJ databases">
        <title>Description of novel Gluconobacter species.</title>
        <authorList>
            <person name="Cleenwerck I."/>
            <person name="Cnockaert M."/>
            <person name="Borremans W."/>
            <person name="Wieme A.D."/>
            <person name="De Vuyst L."/>
            <person name="Vandamme P."/>
        </authorList>
    </citation>
    <scope>NUCLEOTIDE SEQUENCE</scope>
    <source>
        <strain evidence="9">R71697</strain>
    </source>
</reference>
<evidence type="ECO:0000256" key="7">
    <source>
        <dbReference type="SAM" id="MobiDB-lite"/>
    </source>
</evidence>
<evidence type="ECO:0000313" key="9">
    <source>
        <dbReference type="EMBL" id="MBF0871388.1"/>
    </source>
</evidence>
<comment type="similarity">
    <text evidence="2">Belongs to the PhoH family.</text>
</comment>
<dbReference type="InterPro" id="IPR003714">
    <property type="entry name" value="PhoH"/>
</dbReference>
<proteinExistence type="inferred from homology"/>
<reference evidence="9" key="1">
    <citation type="submission" date="2020-04" db="EMBL/GenBank/DDBJ databases">
        <authorList>
            <person name="Sombolestani A."/>
        </authorList>
    </citation>
    <scope>NUCLEOTIDE SEQUENCE</scope>
    <source>
        <strain evidence="9">R71697</strain>
    </source>
</reference>
<dbReference type="Proteomes" id="UP000661006">
    <property type="component" value="Unassembled WGS sequence"/>
</dbReference>
<keyword evidence="4" id="KW-0547">Nucleotide-binding</keyword>
<comment type="caution">
    <text evidence="9">The sequence shown here is derived from an EMBL/GenBank/DDBJ whole genome shotgun (WGS) entry which is preliminary data.</text>
</comment>
<feature type="domain" description="PhoH-like protein" evidence="8">
    <location>
        <begin position="166"/>
        <end position="369"/>
    </location>
</feature>
<dbReference type="InterPro" id="IPR036612">
    <property type="entry name" value="KH_dom_type_1_sf"/>
</dbReference>
<dbReference type="RefSeq" id="WP_194257987.1">
    <property type="nucleotide sequence ID" value="NZ_JABCQN010000005.1"/>
</dbReference>
<dbReference type="GO" id="GO:0005829">
    <property type="term" value="C:cytosol"/>
    <property type="evidence" value="ECO:0007669"/>
    <property type="project" value="TreeGrafter"/>
</dbReference>
<dbReference type="PANTHER" id="PTHR30473">
    <property type="entry name" value="PROTEIN PHOH"/>
    <property type="match status" value="1"/>
</dbReference>
<evidence type="ECO:0000256" key="1">
    <source>
        <dbReference type="ARBA" id="ARBA00004496"/>
    </source>
</evidence>
<dbReference type="GO" id="GO:0003723">
    <property type="term" value="F:RNA binding"/>
    <property type="evidence" value="ECO:0007669"/>
    <property type="project" value="InterPro"/>
</dbReference>
<dbReference type="PANTHER" id="PTHR30473:SF1">
    <property type="entry name" value="PHOH-LIKE PROTEIN"/>
    <property type="match status" value="1"/>
</dbReference>
<protein>
    <recommendedName>
        <fullName evidence="6">PhoH-like protein</fullName>
    </recommendedName>
</protein>
<feature type="compositionally biased region" description="Basic and acidic residues" evidence="7">
    <location>
        <begin position="378"/>
        <end position="387"/>
    </location>
</feature>
<comment type="subcellular location">
    <subcellularLocation>
        <location evidence="1">Cytoplasm</location>
    </subcellularLocation>
</comment>
<keyword evidence="5" id="KW-0067">ATP-binding</keyword>
<keyword evidence="3" id="KW-0963">Cytoplasm</keyword>
<evidence type="ECO:0000256" key="6">
    <source>
        <dbReference type="ARBA" id="ARBA00039970"/>
    </source>
</evidence>
<evidence type="ECO:0000256" key="4">
    <source>
        <dbReference type="ARBA" id="ARBA00022741"/>
    </source>
</evidence>